<dbReference type="EMBL" id="MU394414">
    <property type="protein sequence ID" value="KAI6080961.1"/>
    <property type="molecule type" value="Genomic_DNA"/>
</dbReference>
<sequence>MSAIIKTTVSLACFAAVALAAPTWTDCDAGEYFYSCANGYRGCFSMDPCALPPVGSTPTTTTSATTSATAIAAVCPTGTASAKIWQPTMYNLYPSEPDRAEAPVSHLEVSHKSATDPAVEQVAVFSGIPASAKSCTLGWAQGAAAERVFKVENSGLVSTLQLTGFPSDVSKVSSASVAAYEPTDAVKAGLTIDFTNWDKVLTAAPHSGGPVDCAETIYVKVGIKTTNGDGYVYMDQDAKNGLTISYTC</sequence>
<organism evidence="1 2">
    <name type="scientific">Hypoxylon rubiginosum</name>
    <dbReference type="NCBI Taxonomy" id="110542"/>
    <lineage>
        <taxon>Eukaryota</taxon>
        <taxon>Fungi</taxon>
        <taxon>Dikarya</taxon>
        <taxon>Ascomycota</taxon>
        <taxon>Pezizomycotina</taxon>
        <taxon>Sordariomycetes</taxon>
        <taxon>Xylariomycetidae</taxon>
        <taxon>Xylariales</taxon>
        <taxon>Hypoxylaceae</taxon>
        <taxon>Hypoxylon</taxon>
    </lineage>
</organism>
<evidence type="ECO:0000313" key="2">
    <source>
        <dbReference type="Proteomes" id="UP001497680"/>
    </source>
</evidence>
<keyword evidence="2" id="KW-1185">Reference proteome</keyword>
<reference evidence="1 2" key="1">
    <citation type="journal article" date="2022" name="New Phytol.">
        <title>Ecological generalism drives hyperdiversity of secondary metabolite gene clusters in xylarialean endophytes.</title>
        <authorList>
            <person name="Franco M.E.E."/>
            <person name="Wisecaver J.H."/>
            <person name="Arnold A.E."/>
            <person name="Ju Y.M."/>
            <person name="Slot J.C."/>
            <person name="Ahrendt S."/>
            <person name="Moore L.P."/>
            <person name="Eastman K.E."/>
            <person name="Scott K."/>
            <person name="Konkel Z."/>
            <person name="Mondo S.J."/>
            <person name="Kuo A."/>
            <person name="Hayes R.D."/>
            <person name="Haridas S."/>
            <person name="Andreopoulos B."/>
            <person name="Riley R."/>
            <person name="LaButti K."/>
            <person name="Pangilinan J."/>
            <person name="Lipzen A."/>
            <person name="Amirebrahimi M."/>
            <person name="Yan J."/>
            <person name="Adam C."/>
            <person name="Keymanesh K."/>
            <person name="Ng V."/>
            <person name="Louie K."/>
            <person name="Northen T."/>
            <person name="Drula E."/>
            <person name="Henrissat B."/>
            <person name="Hsieh H.M."/>
            <person name="Youens-Clark K."/>
            <person name="Lutzoni F."/>
            <person name="Miadlikowska J."/>
            <person name="Eastwood D.C."/>
            <person name="Hamelin R.C."/>
            <person name="Grigoriev I.V."/>
            <person name="U'Ren J.M."/>
        </authorList>
    </citation>
    <scope>NUCLEOTIDE SEQUENCE [LARGE SCALE GENOMIC DNA]</scope>
    <source>
        <strain evidence="1 2">ER1909</strain>
    </source>
</reference>
<accession>A0ACC0CKS0</accession>
<evidence type="ECO:0000313" key="1">
    <source>
        <dbReference type="EMBL" id="KAI6080961.1"/>
    </source>
</evidence>
<protein>
    <submittedName>
        <fullName evidence="1">Uncharacterized protein</fullName>
    </submittedName>
</protein>
<comment type="caution">
    <text evidence="1">The sequence shown here is derived from an EMBL/GenBank/DDBJ whole genome shotgun (WGS) entry which is preliminary data.</text>
</comment>
<proteinExistence type="predicted"/>
<gene>
    <name evidence="1" type="ORF">F4821DRAFT_250384</name>
</gene>
<name>A0ACC0CKS0_9PEZI</name>
<dbReference type="Proteomes" id="UP001497680">
    <property type="component" value="Unassembled WGS sequence"/>
</dbReference>